<evidence type="ECO:0000313" key="1">
    <source>
        <dbReference type="EMBL" id="HIY61717.1"/>
    </source>
</evidence>
<reference evidence="1" key="2">
    <citation type="submission" date="2021-04" db="EMBL/GenBank/DDBJ databases">
        <authorList>
            <person name="Gilroy R."/>
        </authorList>
    </citation>
    <scope>NUCLEOTIDE SEQUENCE</scope>
    <source>
        <strain evidence="1">ChiSxjej3B15-24422</strain>
    </source>
</reference>
<protein>
    <submittedName>
        <fullName evidence="1">Helix-turn-helix domain-containing protein</fullName>
    </submittedName>
</protein>
<name>A0A9D2C6Y4_9FIRM</name>
<proteinExistence type="predicted"/>
<organism evidence="1 2">
    <name type="scientific">Candidatus Eisenbergiella pullistercoris</name>
    <dbReference type="NCBI Taxonomy" id="2838555"/>
    <lineage>
        <taxon>Bacteria</taxon>
        <taxon>Bacillati</taxon>
        <taxon>Bacillota</taxon>
        <taxon>Clostridia</taxon>
        <taxon>Lachnospirales</taxon>
        <taxon>Lachnospiraceae</taxon>
        <taxon>Eisenbergiella</taxon>
    </lineage>
</organism>
<dbReference type="EMBL" id="DXDD01000170">
    <property type="protein sequence ID" value="HIY61717.1"/>
    <property type="molecule type" value="Genomic_DNA"/>
</dbReference>
<comment type="caution">
    <text evidence="1">The sequence shown here is derived from an EMBL/GenBank/DDBJ whole genome shotgun (WGS) entry which is preliminary data.</text>
</comment>
<dbReference type="AlphaFoldDB" id="A0A9D2C6Y4"/>
<evidence type="ECO:0000313" key="2">
    <source>
        <dbReference type="Proteomes" id="UP000824007"/>
    </source>
</evidence>
<dbReference type="Proteomes" id="UP000824007">
    <property type="component" value="Unassembled WGS sequence"/>
</dbReference>
<sequence>MSGKNSPPANDKKQRMRGKNMNLKKCYFSISSKYPDYVTQKQLSEICGICLKTAHTWEHSGKIPYQIIYDGSIRQHAIRLTDILSYLYTEGLREPDHLSADALRTFYEKEFSYLPDLLLPQDICEITGFSDNTVWRWIGSGKLKVLHSGRKFVVPKEFFLNFLISPTFRNIRQKTEIQKALMKKFIESSM</sequence>
<reference evidence="1" key="1">
    <citation type="journal article" date="2021" name="PeerJ">
        <title>Extensive microbial diversity within the chicken gut microbiome revealed by metagenomics and culture.</title>
        <authorList>
            <person name="Gilroy R."/>
            <person name="Ravi A."/>
            <person name="Getino M."/>
            <person name="Pursley I."/>
            <person name="Horton D.L."/>
            <person name="Alikhan N.F."/>
            <person name="Baker D."/>
            <person name="Gharbi K."/>
            <person name="Hall N."/>
            <person name="Watson M."/>
            <person name="Adriaenssens E.M."/>
            <person name="Foster-Nyarko E."/>
            <person name="Jarju S."/>
            <person name="Secka A."/>
            <person name="Antonio M."/>
            <person name="Oren A."/>
            <person name="Chaudhuri R.R."/>
            <person name="La Ragione R."/>
            <person name="Hildebrand F."/>
            <person name="Pallen M.J."/>
        </authorList>
    </citation>
    <scope>NUCLEOTIDE SEQUENCE</scope>
    <source>
        <strain evidence="1">ChiSxjej3B15-24422</strain>
    </source>
</reference>
<gene>
    <name evidence="1" type="ORF">H9831_13760</name>
</gene>
<accession>A0A9D2C6Y4</accession>